<dbReference type="EMBL" id="FMMM01000016">
    <property type="protein sequence ID" value="SCQ18385.1"/>
    <property type="molecule type" value="Genomic_DNA"/>
</dbReference>
<accession>A0A1D3UDZ3</accession>
<dbReference type="PANTHER" id="PTHR30506">
    <property type="entry name" value="INNER MEMBRANE PROTEIN"/>
    <property type="match status" value="1"/>
</dbReference>
<reference evidence="9 12" key="2">
    <citation type="submission" date="2017-09" db="EMBL/GenBank/DDBJ databases">
        <title>Phase variable restriction modification systems are present in the genome sequences of periodontal pathogens Prevotella intermedia, Tannerella forsythia and Porphyromonas gingivalis.</title>
        <authorList>
            <person name="Haigh R.D."/>
            <person name="Crawford L."/>
            <person name="Ralph J."/>
            <person name="Wanford J."/>
            <person name="Vartoukian S.R."/>
            <person name="Hijazib K."/>
            <person name="Wade W."/>
            <person name="Oggioni M.R."/>
        </authorList>
    </citation>
    <scope>NUCLEOTIDE SEQUENCE [LARGE SCALE GENOMIC DNA]</scope>
    <source>
        <strain evidence="9 12">WW11663</strain>
    </source>
</reference>
<evidence type="ECO:0000256" key="3">
    <source>
        <dbReference type="ARBA" id="ARBA00022475"/>
    </source>
</evidence>
<dbReference type="GeneID" id="34757779"/>
<dbReference type="OMA" id="DRRPFYW"/>
<comment type="similarity">
    <text evidence="2">Belongs to the UPF0126 family.</text>
</comment>
<evidence type="ECO:0000256" key="6">
    <source>
        <dbReference type="ARBA" id="ARBA00023136"/>
    </source>
</evidence>
<feature type="transmembrane region" description="Helical" evidence="7">
    <location>
        <begin position="125"/>
        <end position="146"/>
    </location>
</feature>
<evidence type="ECO:0000256" key="4">
    <source>
        <dbReference type="ARBA" id="ARBA00022692"/>
    </source>
</evidence>
<sequence length="210" mass="23318">MESLQYDASLFSLRDIIEYAGTIVFAISGIRLAAAKEFDWFGAFVVGLVTAIGGGTLRDLLLGVTPFWMLSPSYMYCTLLGMGIVFIFSKQLVRLDTPFFIFDAIGLALFVVIGVEKTLELNYPFWVAITMGTITGIAGGVMRDIFINETPLVFRQEVYALACVMGGIVFALCYTMAYSNEVCELSSSATILLIRILAVKYHWRLPKMKH</sequence>
<evidence type="ECO:0000256" key="5">
    <source>
        <dbReference type="ARBA" id="ARBA00022989"/>
    </source>
</evidence>
<evidence type="ECO:0000256" key="2">
    <source>
        <dbReference type="ARBA" id="ARBA00008193"/>
    </source>
</evidence>
<feature type="domain" description="Glycine transporter" evidence="8">
    <location>
        <begin position="16"/>
        <end position="89"/>
    </location>
</feature>
<feature type="transmembrane region" description="Helical" evidence="7">
    <location>
        <begin position="16"/>
        <end position="34"/>
    </location>
</feature>
<evidence type="ECO:0000313" key="11">
    <source>
        <dbReference type="Proteomes" id="UP000182057"/>
    </source>
</evidence>
<organism evidence="10 11">
    <name type="scientific">Tannerella forsythia</name>
    <name type="common">Bacteroides forsythus</name>
    <dbReference type="NCBI Taxonomy" id="28112"/>
    <lineage>
        <taxon>Bacteria</taxon>
        <taxon>Pseudomonadati</taxon>
        <taxon>Bacteroidota</taxon>
        <taxon>Bacteroidia</taxon>
        <taxon>Bacteroidales</taxon>
        <taxon>Tannerellaceae</taxon>
        <taxon>Tannerella</taxon>
    </lineage>
</organism>
<dbReference type="Proteomes" id="UP000182057">
    <property type="component" value="Unassembled WGS sequence"/>
</dbReference>
<dbReference type="Pfam" id="PF03458">
    <property type="entry name" value="Gly_transporter"/>
    <property type="match status" value="2"/>
</dbReference>
<dbReference type="InterPro" id="IPR005115">
    <property type="entry name" value="Gly_transporter"/>
</dbReference>
<dbReference type="GO" id="GO:0005886">
    <property type="term" value="C:plasma membrane"/>
    <property type="evidence" value="ECO:0007669"/>
    <property type="project" value="UniProtKB-SubCell"/>
</dbReference>
<dbReference type="PANTHER" id="PTHR30506:SF3">
    <property type="entry name" value="UPF0126 INNER MEMBRANE PROTEIN YADS-RELATED"/>
    <property type="match status" value="1"/>
</dbReference>
<reference evidence="10 11" key="1">
    <citation type="submission" date="2016-09" db="EMBL/GenBank/DDBJ databases">
        <authorList>
            <person name="Capua I."/>
            <person name="De Benedictis P."/>
            <person name="Joannis T."/>
            <person name="Lombin L.H."/>
            <person name="Cattoli G."/>
        </authorList>
    </citation>
    <scope>NUCLEOTIDE SEQUENCE [LARGE SCALE GENOMIC DNA]</scope>
    <source>
        <strain evidence="10 11">UB20</strain>
    </source>
</reference>
<keyword evidence="4 7" id="KW-0812">Transmembrane</keyword>
<protein>
    <recommendedName>
        <fullName evidence="8">Glycine transporter domain-containing protein</fullName>
    </recommendedName>
</protein>
<name>A0A1D3UDZ3_TANFO</name>
<feature type="transmembrane region" description="Helical" evidence="7">
    <location>
        <begin position="158"/>
        <end position="179"/>
    </location>
</feature>
<evidence type="ECO:0000313" key="10">
    <source>
        <dbReference type="EMBL" id="SCQ18385.1"/>
    </source>
</evidence>
<evidence type="ECO:0000256" key="1">
    <source>
        <dbReference type="ARBA" id="ARBA00004651"/>
    </source>
</evidence>
<evidence type="ECO:0000259" key="8">
    <source>
        <dbReference type="Pfam" id="PF03458"/>
    </source>
</evidence>
<feature type="domain" description="Glycine transporter" evidence="8">
    <location>
        <begin position="101"/>
        <end position="174"/>
    </location>
</feature>
<evidence type="ECO:0000313" key="9">
    <source>
        <dbReference type="EMBL" id="PDP43798.1"/>
    </source>
</evidence>
<evidence type="ECO:0000313" key="12">
    <source>
        <dbReference type="Proteomes" id="UP000219259"/>
    </source>
</evidence>
<dbReference type="AlphaFoldDB" id="A0A1D3UDZ3"/>
<dbReference type="Proteomes" id="UP000219259">
    <property type="component" value="Unassembled WGS sequence"/>
</dbReference>
<comment type="subcellular location">
    <subcellularLocation>
        <location evidence="1">Cell membrane</location>
        <topology evidence="1">Multi-pass membrane protein</topology>
    </subcellularLocation>
</comment>
<dbReference type="EMBL" id="NSLJ01000014">
    <property type="protein sequence ID" value="PDP43798.1"/>
    <property type="molecule type" value="Genomic_DNA"/>
</dbReference>
<dbReference type="OrthoDB" id="9791874at2"/>
<keyword evidence="3" id="KW-1003">Cell membrane</keyword>
<feature type="transmembrane region" description="Helical" evidence="7">
    <location>
        <begin position="41"/>
        <end position="61"/>
    </location>
</feature>
<proteinExistence type="inferred from homology"/>
<keyword evidence="5 7" id="KW-1133">Transmembrane helix</keyword>
<keyword evidence="6 7" id="KW-0472">Membrane</keyword>
<dbReference type="RefSeq" id="WP_014223850.1">
    <property type="nucleotide sequence ID" value="NZ_CAJPTF010000003.1"/>
</dbReference>
<feature type="transmembrane region" description="Helical" evidence="7">
    <location>
        <begin position="100"/>
        <end position="119"/>
    </location>
</feature>
<feature type="transmembrane region" description="Helical" evidence="7">
    <location>
        <begin position="67"/>
        <end position="88"/>
    </location>
</feature>
<gene>
    <name evidence="9" type="ORF">CLI86_06820</name>
    <name evidence="10" type="ORF">TFUB20_00341</name>
</gene>
<evidence type="ECO:0000256" key="7">
    <source>
        <dbReference type="SAM" id="Phobius"/>
    </source>
</evidence>